<evidence type="ECO:0000313" key="5">
    <source>
        <dbReference type="Proteomes" id="UP000195953"/>
    </source>
</evidence>
<gene>
    <name evidence="3" type="ORF">PD5205_00898</name>
    <name evidence="2" type="ORF">PD885_03115</name>
</gene>
<proteinExistence type="predicted"/>
<sequence>MRGKLLPGQSKNERYPTRELSEVLTAVKSGVKFLTEGESMRDFRYSSACFYYFFDNYLENSNLDDVLQGISILNTHVHSGQKKSLAGRQQAWLRRNSVGIGQGAGQRARRGHVGPDRRVANRL</sequence>
<dbReference type="EMBL" id="LT853882">
    <property type="protein sequence ID" value="SMR00337.1"/>
    <property type="molecule type" value="Genomic_DNA"/>
</dbReference>
<feature type="region of interest" description="Disordered" evidence="1">
    <location>
        <begin position="98"/>
        <end position="123"/>
    </location>
</feature>
<organism evidence="3 5">
    <name type="scientific">Xanthomonas fragariae</name>
    <dbReference type="NCBI Taxonomy" id="48664"/>
    <lineage>
        <taxon>Bacteria</taxon>
        <taxon>Pseudomonadati</taxon>
        <taxon>Pseudomonadota</taxon>
        <taxon>Gammaproteobacteria</taxon>
        <taxon>Lysobacterales</taxon>
        <taxon>Lysobacteraceae</taxon>
        <taxon>Xanthomonas</taxon>
    </lineage>
</organism>
<dbReference type="Proteomes" id="UP000195953">
    <property type="component" value="Chromosome 1"/>
</dbReference>
<name>A0A1Y6HAE2_9XANT</name>
<feature type="compositionally biased region" description="Basic and acidic residues" evidence="1">
    <location>
        <begin position="113"/>
        <end position="123"/>
    </location>
</feature>
<reference evidence="3 5" key="1">
    <citation type="submission" date="2017-05" db="EMBL/GenBank/DDBJ databases">
        <authorList>
            <person name="Song R."/>
            <person name="Chenine A.L."/>
            <person name="Ruprecht R.M."/>
        </authorList>
    </citation>
    <scope>NUCLEOTIDE SEQUENCE [LARGE SCALE GENOMIC DNA]</scope>
    <source>
        <strain evidence="3">PD5205</strain>
    </source>
</reference>
<dbReference type="AlphaFoldDB" id="A0A1Y6HAE2"/>
<evidence type="ECO:0000313" key="3">
    <source>
        <dbReference type="EMBL" id="SMR02217.1"/>
    </source>
</evidence>
<accession>A0A1Y6HAE2</accession>
<dbReference type="Proteomes" id="UP000195877">
    <property type="component" value="Chromosome 1"/>
</dbReference>
<dbReference type="EMBL" id="LT853885">
    <property type="protein sequence ID" value="SMR02217.1"/>
    <property type="molecule type" value="Genomic_DNA"/>
</dbReference>
<protein>
    <submittedName>
        <fullName evidence="3">Uncharacterized protein</fullName>
    </submittedName>
</protein>
<reference evidence="2 4" key="2">
    <citation type="submission" date="2017-05" db="EMBL/GenBank/DDBJ databases">
        <authorList>
            <person name="Blom J."/>
        </authorList>
    </citation>
    <scope>NUCLEOTIDE SEQUENCE [LARGE SCALE GENOMIC DNA]</scope>
    <source>
        <strain evidence="2">PD885</strain>
    </source>
</reference>
<keyword evidence="4" id="KW-1185">Reference proteome</keyword>
<evidence type="ECO:0000256" key="1">
    <source>
        <dbReference type="SAM" id="MobiDB-lite"/>
    </source>
</evidence>
<evidence type="ECO:0000313" key="4">
    <source>
        <dbReference type="Proteomes" id="UP000195877"/>
    </source>
</evidence>
<dbReference type="RefSeq" id="WP_159088035.1">
    <property type="nucleotide sequence ID" value="NZ_JAEUYQ010000001.1"/>
</dbReference>
<evidence type="ECO:0000313" key="2">
    <source>
        <dbReference type="EMBL" id="SMR00337.1"/>
    </source>
</evidence>